<dbReference type="AlphaFoldDB" id="A0A9D4RQV3"/>
<protein>
    <submittedName>
        <fullName evidence="1">Uncharacterized protein</fullName>
    </submittedName>
</protein>
<dbReference type="EMBL" id="JAIWYP010000002">
    <property type="protein sequence ID" value="KAH3875355.1"/>
    <property type="molecule type" value="Genomic_DNA"/>
</dbReference>
<gene>
    <name evidence="1" type="ORF">DPMN_038618</name>
</gene>
<reference evidence="1" key="2">
    <citation type="submission" date="2020-11" db="EMBL/GenBank/DDBJ databases">
        <authorList>
            <person name="McCartney M.A."/>
            <person name="Auch B."/>
            <person name="Kono T."/>
            <person name="Mallez S."/>
            <person name="Becker A."/>
            <person name="Gohl D.M."/>
            <person name="Silverstein K.A.T."/>
            <person name="Koren S."/>
            <person name="Bechman K.B."/>
            <person name="Herman A."/>
            <person name="Abrahante J.E."/>
            <person name="Garbe J."/>
        </authorList>
    </citation>
    <scope>NUCLEOTIDE SEQUENCE</scope>
    <source>
        <strain evidence="1">Duluth1</strain>
        <tissue evidence="1">Whole animal</tissue>
    </source>
</reference>
<evidence type="ECO:0000313" key="2">
    <source>
        <dbReference type="Proteomes" id="UP000828390"/>
    </source>
</evidence>
<name>A0A9D4RQV3_DREPO</name>
<accession>A0A9D4RQV3</accession>
<sequence>MVPSATFRAILTVRQASVISPDTAPADAFPGGTATCATGCATPRARMGGVAGRWGFVKSAARPIRHRSVELPLVPPD</sequence>
<proteinExistence type="predicted"/>
<dbReference type="Proteomes" id="UP000828390">
    <property type="component" value="Unassembled WGS sequence"/>
</dbReference>
<reference evidence="1" key="1">
    <citation type="journal article" date="2019" name="bioRxiv">
        <title>The Genome of the Zebra Mussel, Dreissena polymorpha: A Resource for Invasive Species Research.</title>
        <authorList>
            <person name="McCartney M.A."/>
            <person name="Auch B."/>
            <person name="Kono T."/>
            <person name="Mallez S."/>
            <person name="Zhang Y."/>
            <person name="Obille A."/>
            <person name="Becker A."/>
            <person name="Abrahante J.E."/>
            <person name="Garbe J."/>
            <person name="Badalamenti J.P."/>
            <person name="Herman A."/>
            <person name="Mangelson H."/>
            <person name="Liachko I."/>
            <person name="Sullivan S."/>
            <person name="Sone E.D."/>
            <person name="Koren S."/>
            <person name="Silverstein K.A.T."/>
            <person name="Beckman K.B."/>
            <person name="Gohl D.M."/>
        </authorList>
    </citation>
    <scope>NUCLEOTIDE SEQUENCE</scope>
    <source>
        <strain evidence="1">Duluth1</strain>
        <tissue evidence="1">Whole animal</tissue>
    </source>
</reference>
<comment type="caution">
    <text evidence="1">The sequence shown here is derived from an EMBL/GenBank/DDBJ whole genome shotgun (WGS) entry which is preliminary data.</text>
</comment>
<keyword evidence="2" id="KW-1185">Reference proteome</keyword>
<organism evidence="1 2">
    <name type="scientific">Dreissena polymorpha</name>
    <name type="common">Zebra mussel</name>
    <name type="synonym">Mytilus polymorpha</name>
    <dbReference type="NCBI Taxonomy" id="45954"/>
    <lineage>
        <taxon>Eukaryota</taxon>
        <taxon>Metazoa</taxon>
        <taxon>Spiralia</taxon>
        <taxon>Lophotrochozoa</taxon>
        <taxon>Mollusca</taxon>
        <taxon>Bivalvia</taxon>
        <taxon>Autobranchia</taxon>
        <taxon>Heteroconchia</taxon>
        <taxon>Euheterodonta</taxon>
        <taxon>Imparidentia</taxon>
        <taxon>Neoheterodontei</taxon>
        <taxon>Myida</taxon>
        <taxon>Dreissenoidea</taxon>
        <taxon>Dreissenidae</taxon>
        <taxon>Dreissena</taxon>
    </lineage>
</organism>
<evidence type="ECO:0000313" key="1">
    <source>
        <dbReference type="EMBL" id="KAH3875355.1"/>
    </source>
</evidence>